<dbReference type="InterPro" id="IPR050316">
    <property type="entry name" value="Tyrosinase/Hemocyanin"/>
</dbReference>
<dbReference type="SUPFAM" id="SSF48056">
    <property type="entry name" value="Di-copper centre-containing domain"/>
    <property type="match status" value="1"/>
</dbReference>
<sequence length="379" mass="41486">MVQIFHKAVQGCLLMAVLAQAAPTDVPHKSPRQDLSGFGSKKCTSDTRLIRREWGDISTEERLAYINSVKCLMKLPSRLPKGIAPGAQSHYDDFIATHINRTVNVHLNGAFLPFHREYIHVFENALRTECGYQYALPYIEWSKWATDLASSPLFDGSETSLSGDGAFNPNSSVPVIPGTNTTLAEGNGGGCVVTGPFANYTPSFQLFPQVTDFSNLPVLKDPLGYYPHCLTRNLNNAIVTASYSDPLSITNITSATDYTSMVTGYNSGGADGIYDLGVHSGGHYAVGPEMWDFWASPSDPVFWLHHGFVDKIYTTWQDGHYATRVTGETAVSGTDALFDDPSGNKITLDYIMDMGFLAVAKPIRKILDVSGGEYCYGYE</sequence>
<dbReference type="Pfam" id="PF00264">
    <property type="entry name" value="Tyrosinase"/>
    <property type="match status" value="1"/>
</dbReference>
<keyword evidence="3" id="KW-0732">Signal</keyword>
<feature type="chain" id="PRO_5021265335" description="Tyrosinase copper-binding domain-containing protein" evidence="3">
    <location>
        <begin position="22"/>
        <end position="379"/>
    </location>
</feature>
<keyword evidence="6" id="KW-1185">Reference proteome</keyword>
<dbReference type="PANTHER" id="PTHR11474:SF126">
    <property type="entry name" value="TYROSINASE-LIKE PROTEIN TYR-1-RELATED"/>
    <property type="match status" value="1"/>
</dbReference>
<dbReference type="Proteomes" id="UP000297777">
    <property type="component" value="Unassembled WGS sequence"/>
</dbReference>
<dbReference type="AlphaFoldDB" id="A0A4Z1E3V6"/>
<organism evidence="5 6">
    <name type="scientific">Botrytis tulipae</name>
    <dbReference type="NCBI Taxonomy" id="87230"/>
    <lineage>
        <taxon>Eukaryota</taxon>
        <taxon>Fungi</taxon>
        <taxon>Dikarya</taxon>
        <taxon>Ascomycota</taxon>
        <taxon>Pezizomycotina</taxon>
        <taxon>Leotiomycetes</taxon>
        <taxon>Helotiales</taxon>
        <taxon>Sclerotiniaceae</taxon>
        <taxon>Botrytis</taxon>
    </lineage>
</organism>
<feature type="signal peptide" evidence="3">
    <location>
        <begin position="1"/>
        <end position="21"/>
    </location>
</feature>
<name>A0A4Z1E3V6_9HELO</name>
<dbReference type="PANTHER" id="PTHR11474">
    <property type="entry name" value="TYROSINASE FAMILY MEMBER"/>
    <property type="match status" value="1"/>
</dbReference>
<evidence type="ECO:0000259" key="4">
    <source>
        <dbReference type="PROSITE" id="PS00498"/>
    </source>
</evidence>
<evidence type="ECO:0000256" key="2">
    <source>
        <dbReference type="ARBA" id="ARBA00023008"/>
    </source>
</evidence>
<dbReference type="OrthoDB" id="6132182at2759"/>
<accession>A0A4Z1E3V6</accession>
<protein>
    <recommendedName>
        <fullName evidence="4">Tyrosinase copper-binding domain-containing protein</fullName>
    </recommendedName>
</protein>
<dbReference type="GO" id="GO:0016491">
    <property type="term" value="F:oxidoreductase activity"/>
    <property type="evidence" value="ECO:0007669"/>
    <property type="project" value="InterPro"/>
</dbReference>
<dbReference type="PRINTS" id="PR00092">
    <property type="entry name" value="TYROSINASE"/>
</dbReference>
<dbReference type="GO" id="GO:0046872">
    <property type="term" value="F:metal ion binding"/>
    <property type="evidence" value="ECO:0007669"/>
    <property type="project" value="UniProtKB-KW"/>
</dbReference>
<dbReference type="EMBL" id="PQXH01000532">
    <property type="protein sequence ID" value="TGO06785.1"/>
    <property type="molecule type" value="Genomic_DNA"/>
</dbReference>
<dbReference type="InterPro" id="IPR002227">
    <property type="entry name" value="Tyrosinase_Cu-bd"/>
</dbReference>
<dbReference type="PROSITE" id="PS00498">
    <property type="entry name" value="TYROSINASE_2"/>
    <property type="match status" value="1"/>
</dbReference>
<evidence type="ECO:0000313" key="6">
    <source>
        <dbReference type="Proteomes" id="UP000297777"/>
    </source>
</evidence>
<evidence type="ECO:0000313" key="5">
    <source>
        <dbReference type="EMBL" id="TGO06785.1"/>
    </source>
</evidence>
<keyword evidence="2" id="KW-0186">Copper</keyword>
<keyword evidence="1" id="KW-0479">Metal-binding</keyword>
<gene>
    <name evidence="5" type="ORF">BTUL_0537g00010</name>
</gene>
<dbReference type="InterPro" id="IPR008922">
    <property type="entry name" value="Di-copper_centre_dom_sf"/>
</dbReference>
<feature type="domain" description="Tyrosinase copper-binding" evidence="4">
    <location>
        <begin position="299"/>
        <end position="310"/>
    </location>
</feature>
<proteinExistence type="predicted"/>
<evidence type="ECO:0000256" key="1">
    <source>
        <dbReference type="ARBA" id="ARBA00022723"/>
    </source>
</evidence>
<evidence type="ECO:0000256" key="3">
    <source>
        <dbReference type="SAM" id="SignalP"/>
    </source>
</evidence>
<reference evidence="5 6" key="1">
    <citation type="submission" date="2017-12" db="EMBL/GenBank/DDBJ databases">
        <title>Comparative genomics of Botrytis spp.</title>
        <authorList>
            <person name="Valero-Jimenez C.A."/>
            <person name="Tapia P."/>
            <person name="Veloso J."/>
            <person name="Silva-Moreno E."/>
            <person name="Staats M."/>
            <person name="Valdes J.H."/>
            <person name="Van Kan J.A.L."/>
        </authorList>
    </citation>
    <scope>NUCLEOTIDE SEQUENCE [LARGE SCALE GENOMIC DNA]</scope>
    <source>
        <strain evidence="5 6">Bt9001</strain>
    </source>
</reference>
<dbReference type="Gene3D" id="1.10.1280.10">
    <property type="entry name" value="Di-copper center containing domain from catechol oxidase"/>
    <property type="match status" value="1"/>
</dbReference>
<comment type="caution">
    <text evidence="5">The sequence shown here is derived from an EMBL/GenBank/DDBJ whole genome shotgun (WGS) entry which is preliminary data.</text>
</comment>